<evidence type="ECO:0000256" key="2">
    <source>
        <dbReference type="ARBA" id="ARBA00022559"/>
    </source>
</evidence>
<dbReference type="InterPro" id="IPR006314">
    <property type="entry name" value="Dyp_peroxidase"/>
</dbReference>
<dbReference type="PANTHER" id="PTHR30521:SF0">
    <property type="entry name" value="DYP-TYPE PEROXIDASE FAMILY PROTEIN"/>
    <property type="match status" value="1"/>
</dbReference>
<dbReference type="EMBL" id="AUXW01000057">
    <property type="protein sequence ID" value="KKE85347.1"/>
    <property type="molecule type" value="Genomic_DNA"/>
</dbReference>
<dbReference type="SUPFAM" id="SSF54909">
    <property type="entry name" value="Dimeric alpha+beta barrel"/>
    <property type="match status" value="1"/>
</dbReference>
<dbReference type="GO" id="GO:0020037">
    <property type="term" value="F:heme binding"/>
    <property type="evidence" value="ECO:0007669"/>
    <property type="project" value="InterPro"/>
</dbReference>
<dbReference type="InterPro" id="IPR011008">
    <property type="entry name" value="Dimeric_a/b-barrel"/>
</dbReference>
<evidence type="ECO:0000313" key="9">
    <source>
        <dbReference type="EMBL" id="KKE85347.1"/>
    </source>
</evidence>
<evidence type="ECO:0000256" key="1">
    <source>
        <dbReference type="ARBA" id="ARBA00001970"/>
    </source>
</evidence>
<keyword evidence="5" id="KW-0408">Iron</keyword>
<dbReference type="Pfam" id="PF04261">
    <property type="entry name" value="Dyp_perox_N"/>
    <property type="match status" value="1"/>
</dbReference>
<evidence type="ECO:0000256" key="4">
    <source>
        <dbReference type="ARBA" id="ARBA00023002"/>
    </source>
</evidence>
<dbReference type="PATRIC" id="fig|1129367.4.peg.575"/>
<keyword evidence="4" id="KW-0560">Oxidoreductase</keyword>
<dbReference type="Proteomes" id="UP000033434">
    <property type="component" value="Unassembled WGS sequence"/>
</dbReference>
<dbReference type="InterPro" id="IPR048327">
    <property type="entry name" value="Dyp_perox_N"/>
</dbReference>
<evidence type="ECO:0000256" key="3">
    <source>
        <dbReference type="ARBA" id="ARBA00022723"/>
    </source>
</evidence>
<dbReference type="NCBIfam" id="TIGR01413">
    <property type="entry name" value="Dyp_perox_fam"/>
    <property type="match status" value="1"/>
</dbReference>
<dbReference type="RefSeq" id="WP_046354428.1">
    <property type="nucleotide sequence ID" value="NZ_AUXW01000057.1"/>
</dbReference>
<evidence type="ECO:0000259" key="8">
    <source>
        <dbReference type="Pfam" id="PF20628"/>
    </source>
</evidence>
<evidence type="ECO:0000256" key="6">
    <source>
        <dbReference type="ARBA" id="ARBA00025737"/>
    </source>
</evidence>
<proteinExistence type="inferred from homology"/>
<comment type="similarity">
    <text evidence="6">Belongs to the DyP-type peroxidase family.</text>
</comment>
<protein>
    <recommendedName>
        <fullName evidence="11">Dyp-type peroxidase</fullName>
    </recommendedName>
</protein>
<dbReference type="PANTHER" id="PTHR30521">
    <property type="entry name" value="DEFERROCHELATASE/PEROXIDASE"/>
    <property type="match status" value="1"/>
</dbReference>
<comment type="cofactor">
    <cofactor evidence="1">
        <name>heme b</name>
        <dbReference type="ChEBI" id="CHEBI:60344"/>
    </cofactor>
</comment>
<dbReference type="AlphaFoldDB" id="A0A0F6AGL8"/>
<dbReference type="GO" id="GO:0046872">
    <property type="term" value="F:metal ion binding"/>
    <property type="evidence" value="ECO:0007669"/>
    <property type="project" value="UniProtKB-KW"/>
</dbReference>
<dbReference type="GO" id="GO:0005829">
    <property type="term" value="C:cytosol"/>
    <property type="evidence" value="ECO:0007669"/>
    <property type="project" value="TreeGrafter"/>
</dbReference>
<gene>
    <name evidence="9" type="ORF">N479_04925</name>
</gene>
<sequence>MAQPQSGICAEANLHGLHLFFNVLEGQDEAVREALAQAGRLQDELSDRFSESMLSSFVAIGAQYWPHIYPEFIPPELKSFPHIRSTDHLIHSQPFDLLYVIRSDREDVNHLFAQSVLHMLCGCVELVAHVRGFRFLDGRNFNGFIYASESPHGRFKRKVALVDNPEGMDHQGSYIHIQRVKFDLARWQQLSIAEQEALMGRTRLDNKLIEPKAAFSHASRAELKDAQGMVLLLDQSMPFGDVFEQGSINLSCAAHGNAFETVLMSRFGLLSGQECYDPLLDYSEADMGASFFAPSLQFLTEMAQIMRDG</sequence>
<dbReference type="Pfam" id="PF20628">
    <property type="entry name" value="Dyp_perox_C"/>
    <property type="match status" value="1"/>
</dbReference>
<organism evidence="9 10">
    <name type="scientific">Pseudoalteromonas luteoviolacea S4054</name>
    <dbReference type="NCBI Taxonomy" id="1129367"/>
    <lineage>
        <taxon>Bacteria</taxon>
        <taxon>Pseudomonadati</taxon>
        <taxon>Pseudomonadota</taxon>
        <taxon>Gammaproteobacteria</taxon>
        <taxon>Alteromonadales</taxon>
        <taxon>Pseudoalteromonadaceae</taxon>
        <taxon>Pseudoalteromonas</taxon>
    </lineage>
</organism>
<accession>A0A0F6AGL8</accession>
<dbReference type="GO" id="GO:0004601">
    <property type="term" value="F:peroxidase activity"/>
    <property type="evidence" value="ECO:0007669"/>
    <property type="project" value="UniProtKB-KW"/>
</dbReference>
<dbReference type="InterPro" id="IPR048328">
    <property type="entry name" value="Dyp_perox_C"/>
</dbReference>
<evidence type="ECO:0000259" key="7">
    <source>
        <dbReference type="Pfam" id="PF04261"/>
    </source>
</evidence>
<feature type="domain" description="Dyp-type peroxidase N-terminal" evidence="7">
    <location>
        <begin position="5"/>
        <end position="134"/>
    </location>
</feature>
<name>A0A0F6AGL8_9GAMM</name>
<evidence type="ECO:0000256" key="5">
    <source>
        <dbReference type="ARBA" id="ARBA00023004"/>
    </source>
</evidence>
<evidence type="ECO:0008006" key="11">
    <source>
        <dbReference type="Google" id="ProtNLM"/>
    </source>
</evidence>
<keyword evidence="2" id="KW-0575">Peroxidase</keyword>
<keyword evidence="3" id="KW-0479">Metal-binding</keyword>
<reference evidence="9 10" key="1">
    <citation type="journal article" date="2015" name="BMC Genomics">
        <title>Genome mining reveals unlocked bioactive potential of marine Gram-negative bacteria.</title>
        <authorList>
            <person name="Machado H."/>
            <person name="Sonnenschein E.C."/>
            <person name="Melchiorsen J."/>
            <person name="Gram L."/>
        </authorList>
    </citation>
    <scope>NUCLEOTIDE SEQUENCE [LARGE SCALE GENOMIC DNA]</scope>
    <source>
        <strain evidence="9 10">S4054</strain>
    </source>
</reference>
<feature type="domain" description="Dyp-type peroxidase C-terminal" evidence="8">
    <location>
        <begin position="138"/>
        <end position="297"/>
    </location>
</feature>
<evidence type="ECO:0000313" key="10">
    <source>
        <dbReference type="Proteomes" id="UP000033434"/>
    </source>
</evidence>
<comment type="caution">
    <text evidence="9">The sequence shown here is derived from an EMBL/GenBank/DDBJ whole genome shotgun (WGS) entry which is preliminary data.</text>
</comment>
<dbReference type="PROSITE" id="PS51404">
    <property type="entry name" value="DYP_PEROXIDASE"/>
    <property type="match status" value="1"/>
</dbReference>